<proteinExistence type="predicted"/>
<dbReference type="STRING" id="456.Ljor_1515"/>
<sequence>MLEHGERIANPPRYYCQPSSILADGELTVEEQIIALKNWRDDINLRLIAAEENMGSGTSDVTLVSEIDNLLCFLESTETDKI</sequence>
<gene>
    <name evidence="1" type="ORF">Ljor_1515</name>
</gene>
<dbReference type="RefSeq" id="WP_058470992.1">
    <property type="nucleotide sequence ID" value="NZ_CAAAIC010000003.1"/>
</dbReference>
<dbReference type="PATRIC" id="fig|456.5.peg.1619"/>
<reference evidence="1 2" key="1">
    <citation type="submission" date="2015-11" db="EMBL/GenBank/DDBJ databases">
        <title>Genomic analysis of 38 Legionella species identifies large and diverse effector repertoires.</title>
        <authorList>
            <person name="Burstein D."/>
            <person name="Amaro F."/>
            <person name="Zusman T."/>
            <person name="Lifshitz Z."/>
            <person name="Cohen O."/>
            <person name="Gilbert J.A."/>
            <person name="Pupko T."/>
            <person name="Shuman H.A."/>
            <person name="Segal G."/>
        </authorList>
    </citation>
    <scope>NUCLEOTIDE SEQUENCE [LARGE SCALE GENOMIC DNA]</scope>
    <source>
        <strain evidence="1 2">BL-540</strain>
    </source>
</reference>
<protein>
    <submittedName>
        <fullName evidence="1">Uncharacterized protein</fullName>
    </submittedName>
</protein>
<dbReference type="Proteomes" id="UP000055035">
    <property type="component" value="Unassembled WGS sequence"/>
</dbReference>
<comment type="caution">
    <text evidence="1">The sequence shown here is derived from an EMBL/GenBank/DDBJ whole genome shotgun (WGS) entry which is preliminary data.</text>
</comment>
<organism evidence="1 2">
    <name type="scientific">Legionella jordanis</name>
    <dbReference type="NCBI Taxonomy" id="456"/>
    <lineage>
        <taxon>Bacteria</taxon>
        <taxon>Pseudomonadati</taxon>
        <taxon>Pseudomonadota</taxon>
        <taxon>Gammaproteobacteria</taxon>
        <taxon>Legionellales</taxon>
        <taxon>Legionellaceae</taxon>
        <taxon>Legionella</taxon>
    </lineage>
</organism>
<name>A0A0W0VC50_9GAMM</name>
<evidence type="ECO:0000313" key="1">
    <source>
        <dbReference type="EMBL" id="KTD17209.1"/>
    </source>
</evidence>
<evidence type="ECO:0000313" key="2">
    <source>
        <dbReference type="Proteomes" id="UP000055035"/>
    </source>
</evidence>
<accession>A0A0W0VC50</accession>
<dbReference type="AlphaFoldDB" id="A0A0W0VC50"/>
<dbReference type="OrthoDB" id="5639170at2"/>
<dbReference type="EMBL" id="LNYJ01000011">
    <property type="protein sequence ID" value="KTD17209.1"/>
    <property type="molecule type" value="Genomic_DNA"/>
</dbReference>
<keyword evidence="2" id="KW-1185">Reference proteome</keyword>